<keyword evidence="1" id="KW-0175">Coiled coil</keyword>
<feature type="coiled-coil region" evidence="1">
    <location>
        <begin position="155"/>
        <end position="253"/>
    </location>
</feature>
<reference evidence="2" key="1">
    <citation type="submission" date="2022-02" db="EMBL/GenBank/DDBJ databases">
        <title>Towards deciphering the DNA virus diversity associated with rodent species in the families Cricetidae and Heteromyidae.</title>
        <authorList>
            <person name="Lund M."/>
            <person name="Larsen B.B."/>
            <person name="Gryseels S."/>
            <person name="Kraberger S."/>
            <person name="Rowsey D.M."/>
            <person name="Steger L."/>
            <person name="Yule K.M."/>
            <person name="Upham N.S."/>
            <person name="Worobey M."/>
            <person name="Van Doorslaer K."/>
            <person name="Varsani A."/>
        </authorList>
    </citation>
    <scope>NUCLEOTIDE SEQUENCE</scope>
    <source>
        <strain evidence="2">NeonRodF7_5</strain>
    </source>
</reference>
<sequence>MSDRPNSFGGSAVGALGQIGSSVLGSVFNAHQQDKAFEQSVELWKMNNEYNKPINQKKRLLEAGINPYMAMTGDSGSQIASAPSPAQADTAGAGAGFQTIGDYFAREQQFQNDTELAKADTALKNEETNGLKIDNATKGAKNVAEIEDIKEDTKSKKAKRTLDEWQNTINLLIQDDVVKSYSLSNDLAQSNIDLNKARKVAEDLNNELQRLNIKNAPAKFAAELALMAAQTNLAYAQENLSGKQAELAQKQAEHEIEKKAKTISETNGVRWDNRTKAMILPYLVGNERNKYYETEQFGDDTTRQLRAFGNVGRKLPLGNFIFN</sequence>
<proteinExistence type="predicted"/>
<dbReference type="EMBL" id="OM869668">
    <property type="protein sequence ID" value="UPW41802.1"/>
    <property type="molecule type" value="Genomic_DNA"/>
</dbReference>
<accession>A0A976R7U0</accession>
<evidence type="ECO:0000313" key="2">
    <source>
        <dbReference type="EMBL" id="UPW41802.1"/>
    </source>
</evidence>
<organism evidence="2">
    <name type="scientific">Peromfec virus RodF7_5</name>
    <dbReference type="NCBI Taxonomy" id="2929354"/>
    <lineage>
        <taxon>Viruses</taxon>
        <taxon>Monodnaviria</taxon>
        <taxon>Sangervirae</taxon>
        <taxon>Phixviricota</taxon>
        <taxon>Malgrandaviricetes</taxon>
        <taxon>Petitvirales</taxon>
        <taxon>Microviridae</taxon>
    </lineage>
</organism>
<name>A0A976R7U0_9VIRU</name>
<evidence type="ECO:0000256" key="1">
    <source>
        <dbReference type="SAM" id="Coils"/>
    </source>
</evidence>
<protein>
    <submittedName>
        <fullName evidence="2">DNA pilot protein</fullName>
    </submittedName>
</protein>